<keyword evidence="2" id="KW-1185">Reference proteome</keyword>
<proteinExistence type="predicted"/>
<dbReference type="Proteomes" id="UP001595844">
    <property type="component" value="Unassembled WGS sequence"/>
</dbReference>
<dbReference type="RefSeq" id="WP_378555908.1">
    <property type="nucleotide sequence ID" value="NZ_JBHSDL010000005.1"/>
</dbReference>
<sequence>MTVMTDWQPGRWYRINQPNGLLWMETSNEQEARREAERTGWPLLRFWQRTDSEWRPE</sequence>
<accession>A0ABV8VBK5</accession>
<name>A0ABV8VBK5_9NOCA</name>
<evidence type="ECO:0000313" key="2">
    <source>
        <dbReference type="Proteomes" id="UP001595844"/>
    </source>
</evidence>
<gene>
    <name evidence="1" type="ORF">ACFO5K_04165</name>
</gene>
<protein>
    <submittedName>
        <fullName evidence="1">Uncharacterized protein</fullName>
    </submittedName>
</protein>
<dbReference type="EMBL" id="JBHSDL010000005">
    <property type="protein sequence ID" value="MFC4373288.1"/>
    <property type="molecule type" value="Genomic_DNA"/>
</dbReference>
<reference evidence="2" key="1">
    <citation type="journal article" date="2019" name="Int. J. Syst. Evol. Microbiol.">
        <title>The Global Catalogue of Microorganisms (GCM) 10K type strain sequencing project: providing services to taxonomists for standard genome sequencing and annotation.</title>
        <authorList>
            <consortium name="The Broad Institute Genomics Platform"/>
            <consortium name="The Broad Institute Genome Sequencing Center for Infectious Disease"/>
            <person name="Wu L."/>
            <person name="Ma J."/>
        </authorList>
    </citation>
    <scope>NUCLEOTIDE SEQUENCE [LARGE SCALE GENOMIC DNA]</scope>
    <source>
        <strain evidence="2">IBRC-M 10490</strain>
    </source>
</reference>
<organism evidence="1 2">
    <name type="scientific">Nocardia halotolerans</name>
    <dbReference type="NCBI Taxonomy" id="1755878"/>
    <lineage>
        <taxon>Bacteria</taxon>
        <taxon>Bacillati</taxon>
        <taxon>Actinomycetota</taxon>
        <taxon>Actinomycetes</taxon>
        <taxon>Mycobacteriales</taxon>
        <taxon>Nocardiaceae</taxon>
        <taxon>Nocardia</taxon>
    </lineage>
</organism>
<comment type="caution">
    <text evidence="1">The sequence shown here is derived from an EMBL/GenBank/DDBJ whole genome shotgun (WGS) entry which is preliminary data.</text>
</comment>
<evidence type="ECO:0000313" key="1">
    <source>
        <dbReference type="EMBL" id="MFC4373288.1"/>
    </source>
</evidence>